<evidence type="ECO:0000313" key="2">
    <source>
        <dbReference type="EMBL" id="CAJ2503000.1"/>
    </source>
</evidence>
<protein>
    <submittedName>
        <fullName evidence="2">Uu.00g103940.m01.CDS01</fullName>
    </submittedName>
</protein>
<accession>A0AAI8YFS6</accession>
<evidence type="ECO:0000313" key="3">
    <source>
        <dbReference type="Proteomes" id="UP001295740"/>
    </source>
</evidence>
<sequence length="184" mass="20850">MAPNVHVINDYYPQGLPPRPRPTASWKDRNCPGYSPFYKVNWAAYSLKTRNKEVLARRGCMWTALAARTVIDASFVVRGAYGRNVAGWAVGALIVFIIFFFLAWCLAQIGEVQGERRVLGTLLGRRHFDFFLFGAALVPIASLIGFFTGLGWRPMFITWHGMWLLIFAAAWITTWAPERADTYV</sequence>
<evidence type="ECO:0000256" key="1">
    <source>
        <dbReference type="SAM" id="Phobius"/>
    </source>
</evidence>
<keyword evidence="3" id="KW-1185">Reference proteome</keyword>
<feature type="transmembrane region" description="Helical" evidence="1">
    <location>
        <begin position="87"/>
        <end position="107"/>
    </location>
</feature>
<comment type="caution">
    <text evidence="2">The sequence shown here is derived from an EMBL/GenBank/DDBJ whole genome shotgun (WGS) entry which is preliminary data.</text>
</comment>
<name>A0AAI8YFS6_9PEZI</name>
<dbReference type="EMBL" id="CAUWAG010000004">
    <property type="protein sequence ID" value="CAJ2503000.1"/>
    <property type="molecule type" value="Genomic_DNA"/>
</dbReference>
<keyword evidence="1" id="KW-1133">Transmembrane helix</keyword>
<gene>
    <name evidence="2" type="ORF">KHLLAP_LOCUS3468</name>
</gene>
<reference evidence="2" key="1">
    <citation type="submission" date="2023-10" db="EMBL/GenBank/DDBJ databases">
        <authorList>
            <person name="Hackl T."/>
        </authorList>
    </citation>
    <scope>NUCLEOTIDE SEQUENCE</scope>
</reference>
<keyword evidence="1" id="KW-0472">Membrane</keyword>
<dbReference type="Proteomes" id="UP001295740">
    <property type="component" value="Unassembled WGS sequence"/>
</dbReference>
<feature type="transmembrane region" description="Helical" evidence="1">
    <location>
        <begin position="128"/>
        <end position="150"/>
    </location>
</feature>
<feature type="transmembrane region" description="Helical" evidence="1">
    <location>
        <begin position="156"/>
        <end position="176"/>
    </location>
</feature>
<proteinExistence type="predicted"/>
<organism evidence="2 3">
    <name type="scientific">Anthostomella pinea</name>
    <dbReference type="NCBI Taxonomy" id="933095"/>
    <lineage>
        <taxon>Eukaryota</taxon>
        <taxon>Fungi</taxon>
        <taxon>Dikarya</taxon>
        <taxon>Ascomycota</taxon>
        <taxon>Pezizomycotina</taxon>
        <taxon>Sordariomycetes</taxon>
        <taxon>Xylariomycetidae</taxon>
        <taxon>Xylariales</taxon>
        <taxon>Xylariaceae</taxon>
        <taxon>Anthostomella</taxon>
    </lineage>
</organism>
<dbReference type="AlphaFoldDB" id="A0AAI8YFS6"/>
<keyword evidence="1" id="KW-0812">Transmembrane</keyword>